<dbReference type="EMBL" id="LXSH01000017">
    <property type="protein sequence ID" value="OAM22220.1"/>
    <property type="molecule type" value="Genomic_DNA"/>
</dbReference>
<evidence type="ECO:0000313" key="2">
    <source>
        <dbReference type="EMBL" id="OAM22220.1"/>
    </source>
</evidence>
<dbReference type="GO" id="GO:0016758">
    <property type="term" value="F:hexosyltransferase activity"/>
    <property type="evidence" value="ECO:0007669"/>
    <property type="project" value="UniProtKB-ARBA"/>
</dbReference>
<dbReference type="Proteomes" id="UP000078103">
    <property type="component" value="Unassembled WGS sequence"/>
</dbReference>
<dbReference type="InterPro" id="IPR001173">
    <property type="entry name" value="Glyco_trans_2-like"/>
</dbReference>
<reference evidence="3" key="1">
    <citation type="submission" date="2016-05" db="EMBL/GenBank/DDBJ databases">
        <title>Draft genome of Corynebacterium afermentans subsp. afermentans LCDC 88199T.</title>
        <authorList>
            <person name="Bernier A.-M."/>
            <person name="Bernard K."/>
        </authorList>
    </citation>
    <scope>NUCLEOTIDE SEQUENCE [LARGE SCALE GENOMIC DNA]</scope>
    <source>
        <strain evidence="3">NML120819</strain>
    </source>
</reference>
<feature type="domain" description="Glycosyltransferase 2-like" evidence="1">
    <location>
        <begin position="7"/>
        <end position="140"/>
    </location>
</feature>
<dbReference type="CDD" id="cd00761">
    <property type="entry name" value="Glyco_tranf_GTA_type"/>
    <property type="match status" value="1"/>
</dbReference>
<evidence type="ECO:0000313" key="3">
    <source>
        <dbReference type="Proteomes" id="UP000078103"/>
    </source>
</evidence>
<protein>
    <recommendedName>
        <fullName evidence="1">Glycosyltransferase 2-like domain-containing protein</fullName>
    </recommendedName>
</protein>
<evidence type="ECO:0000259" key="1">
    <source>
        <dbReference type="Pfam" id="PF00535"/>
    </source>
</evidence>
<dbReference type="PANTHER" id="PTHR22916">
    <property type="entry name" value="GLYCOSYLTRANSFERASE"/>
    <property type="match status" value="1"/>
</dbReference>
<organism evidence="2 3">
    <name type="scientific">Eikenella corrodens</name>
    <dbReference type="NCBI Taxonomy" id="539"/>
    <lineage>
        <taxon>Bacteria</taxon>
        <taxon>Pseudomonadati</taxon>
        <taxon>Pseudomonadota</taxon>
        <taxon>Betaproteobacteria</taxon>
        <taxon>Neisseriales</taxon>
        <taxon>Neisseriaceae</taxon>
        <taxon>Eikenella</taxon>
    </lineage>
</organism>
<dbReference type="PANTHER" id="PTHR22916:SF3">
    <property type="entry name" value="UDP-GLCNAC:BETAGAL BETA-1,3-N-ACETYLGLUCOSAMINYLTRANSFERASE-LIKE PROTEIN 1"/>
    <property type="match status" value="1"/>
</dbReference>
<dbReference type="RefSeq" id="WP_064105676.1">
    <property type="nucleotide sequence ID" value="NZ_LXSH01000017.1"/>
</dbReference>
<proteinExistence type="predicted"/>
<sequence length="317" mass="37605">MIPPIVSILVPVYNGEKYLGMLIDCLIKQTLTNFEVIFVDDQSEDNSLQIIEYQSSLDTRFRVLKMPKKGGNAVKGIKYGLNYCNGKYFFYMSQDDLIEHDTLEKLVTTAELQNVDAVIPDMEWFFANSPNNRRTTPPNGLNYDSIIDGTMAFKLAMPWKIHGFYLRKTHLLREVGYDDSYLTGDEYNSRKYLFFCNRVAFCQTTFYYRQDNTSALTKVFRPHIIEDIYSYVHLLEFMYQNSFDREFIKKWHQHTVDLIFYYRRMAEQNSATLDDTDKKSAQNILYEARNRLLKFSRNSRLFKGYIRLLRKSKINWQ</sequence>
<dbReference type="Gene3D" id="3.90.550.10">
    <property type="entry name" value="Spore Coat Polysaccharide Biosynthesis Protein SpsA, Chain A"/>
    <property type="match status" value="1"/>
</dbReference>
<dbReference type="AlphaFoldDB" id="A0A1A9RQ00"/>
<gene>
    <name evidence="2" type="ORF">A7P89_05390</name>
</gene>
<dbReference type="SUPFAM" id="SSF53448">
    <property type="entry name" value="Nucleotide-diphospho-sugar transferases"/>
    <property type="match status" value="1"/>
</dbReference>
<comment type="caution">
    <text evidence="2">The sequence shown here is derived from an EMBL/GenBank/DDBJ whole genome shotgun (WGS) entry which is preliminary data.</text>
</comment>
<name>A0A1A9RQ00_EIKCO</name>
<dbReference type="Pfam" id="PF00535">
    <property type="entry name" value="Glycos_transf_2"/>
    <property type="match status" value="1"/>
</dbReference>
<dbReference type="InterPro" id="IPR029044">
    <property type="entry name" value="Nucleotide-diphossugar_trans"/>
</dbReference>
<accession>A0A1A9RQ00</accession>